<feature type="transmembrane region" description="Helical" evidence="7">
    <location>
        <begin position="475"/>
        <end position="496"/>
    </location>
</feature>
<evidence type="ECO:0000256" key="4">
    <source>
        <dbReference type="ARBA" id="ARBA00022989"/>
    </source>
</evidence>
<feature type="transmembrane region" description="Helical" evidence="7">
    <location>
        <begin position="416"/>
        <end position="436"/>
    </location>
</feature>
<feature type="transmembrane region" description="Helical" evidence="7">
    <location>
        <begin position="542"/>
        <end position="566"/>
    </location>
</feature>
<feature type="region of interest" description="Disordered" evidence="6">
    <location>
        <begin position="1"/>
        <end position="108"/>
    </location>
</feature>
<feature type="transmembrane region" description="Helical" evidence="7">
    <location>
        <begin position="586"/>
        <end position="607"/>
    </location>
</feature>
<dbReference type="InterPro" id="IPR007603">
    <property type="entry name" value="Choline_transptr-like"/>
</dbReference>
<evidence type="ECO:0000256" key="3">
    <source>
        <dbReference type="ARBA" id="ARBA00022692"/>
    </source>
</evidence>
<evidence type="ECO:0000256" key="7">
    <source>
        <dbReference type="SAM" id="Phobius"/>
    </source>
</evidence>
<evidence type="ECO:0000256" key="6">
    <source>
        <dbReference type="SAM" id="MobiDB-lite"/>
    </source>
</evidence>
<comment type="similarity">
    <text evidence="2">Belongs to the CTL (choline transporter-like) family.</text>
</comment>
<feature type="compositionally biased region" description="Polar residues" evidence="6">
    <location>
        <begin position="66"/>
        <end position="104"/>
    </location>
</feature>
<evidence type="ECO:0000256" key="2">
    <source>
        <dbReference type="ARBA" id="ARBA00007168"/>
    </source>
</evidence>
<dbReference type="PANTHER" id="PTHR12385">
    <property type="entry name" value="CHOLINE TRANSPORTER-LIKE (SLC FAMILY 44)"/>
    <property type="match status" value="1"/>
</dbReference>
<keyword evidence="9" id="KW-1185">Reference proteome</keyword>
<dbReference type="GO" id="GO:0022857">
    <property type="term" value="F:transmembrane transporter activity"/>
    <property type="evidence" value="ECO:0007669"/>
    <property type="project" value="InterPro"/>
</dbReference>
<evidence type="ECO:0000256" key="5">
    <source>
        <dbReference type="ARBA" id="ARBA00023136"/>
    </source>
</evidence>
<keyword evidence="5 7" id="KW-0472">Membrane</keyword>
<feature type="transmembrane region" description="Helical" evidence="7">
    <location>
        <begin position="442"/>
        <end position="463"/>
    </location>
</feature>
<dbReference type="PANTHER" id="PTHR12385:SF4">
    <property type="entry name" value="PROTEIN PNS1"/>
    <property type="match status" value="1"/>
</dbReference>
<evidence type="ECO:0008006" key="10">
    <source>
        <dbReference type="Google" id="ProtNLM"/>
    </source>
</evidence>
<dbReference type="EMBL" id="CAKOGP040002236">
    <property type="protein sequence ID" value="CAJ1965910.1"/>
    <property type="molecule type" value="Genomic_DNA"/>
</dbReference>
<comment type="subcellular location">
    <subcellularLocation>
        <location evidence="1">Membrane</location>
        <topology evidence="1">Multi-pass membrane protein</topology>
    </subcellularLocation>
</comment>
<organism evidence="8 9">
    <name type="scientific">Cylindrotheca closterium</name>
    <dbReference type="NCBI Taxonomy" id="2856"/>
    <lineage>
        <taxon>Eukaryota</taxon>
        <taxon>Sar</taxon>
        <taxon>Stramenopiles</taxon>
        <taxon>Ochrophyta</taxon>
        <taxon>Bacillariophyta</taxon>
        <taxon>Bacillariophyceae</taxon>
        <taxon>Bacillariophycidae</taxon>
        <taxon>Bacillariales</taxon>
        <taxon>Bacillariaceae</taxon>
        <taxon>Cylindrotheca</taxon>
    </lineage>
</organism>
<feature type="transmembrane region" description="Helical" evidence="7">
    <location>
        <begin position="345"/>
        <end position="362"/>
    </location>
</feature>
<keyword evidence="4 7" id="KW-1133">Transmembrane helix</keyword>
<comment type="caution">
    <text evidence="8">The sequence shown here is derived from an EMBL/GenBank/DDBJ whole genome shotgun (WGS) entry which is preliminary data.</text>
</comment>
<gene>
    <name evidence="8" type="ORF">CYCCA115_LOCUS21497</name>
</gene>
<evidence type="ECO:0000313" key="9">
    <source>
        <dbReference type="Proteomes" id="UP001295423"/>
    </source>
</evidence>
<dbReference type="Pfam" id="PF04515">
    <property type="entry name" value="Choline_transpo"/>
    <property type="match status" value="1"/>
</dbReference>
<feature type="compositionally biased region" description="Low complexity" evidence="6">
    <location>
        <begin position="40"/>
        <end position="55"/>
    </location>
</feature>
<feature type="region of interest" description="Disordered" evidence="6">
    <location>
        <begin position="179"/>
        <end position="276"/>
    </location>
</feature>
<name>A0AAD2G7U0_9STRA</name>
<evidence type="ECO:0000256" key="1">
    <source>
        <dbReference type="ARBA" id="ARBA00004141"/>
    </source>
</evidence>
<reference evidence="8" key="1">
    <citation type="submission" date="2023-08" db="EMBL/GenBank/DDBJ databases">
        <authorList>
            <person name="Audoor S."/>
            <person name="Bilcke G."/>
        </authorList>
    </citation>
    <scope>NUCLEOTIDE SEQUENCE</scope>
</reference>
<feature type="transmembrane region" description="Helical" evidence="7">
    <location>
        <begin position="688"/>
        <end position="708"/>
    </location>
</feature>
<feature type="transmembrane region" description="Helical" evidence="7">
    <location>
        <begin position="382"/>
        <end position="409"/>
    </location>
</feature>
<keyword evidence="3 7" id="KW-0812">Transmembrane</keyword>
<proteinExistence type="inferred from homology"/>
<protein>
    <recommendedName>
        <fullName evidence="10">Protein PNS1</fullName>
    </recommendedName>
</protein>
<feature type="compositionally biased region" description="Basic residues" evidence="6">
    <location>
        <begin position="188"/>
        <end position="197"/>
    </location>
</feature>
<accession>A0AAD2G7U0</accession>
<evidence type="ECO:0000313" key="8">
    <source>
        <dbReference type="EMBL" id="CAJ1965910.1"/>
    </source>
</evidence>
<sequence length="818" mass="88336">MESSNGASERMNEGAPKMQSSSSGPSKNHRRVQSDEQLGASASASDRNNNNSSSSEYGIPPAPFPTQISYASPNHNGMNTPTSNTAPNMDSQASYDSHTRSQSWAMGGNGLQYPPYPTMGFQPSQGMQFPTQQPPNLSPMYVGSPYNQTMMDPSQMAAFQQQMDPNLAMRYQNPPSFFQQQPQQALHNQHRGHKRAHSFSGAPSYGSMDAPSAPVPPPRHKRSGSSSSQRDFSPRHEIMGLAGRRPSIDSSSVGGGSFHAPPSPGGSIKQAGSFTLPSNDLRTPYSGSNNGFINGGGSTDGAGSGGEAVFLAKKPKGRSHMRQQSAQLYMENVKGQEQIPACRDILFLMLFVFHLLGIIYLGNKYGYEAERYHNGTDGDVTIFYSNILYLVCLCGAVAVAISACTLFLFMAIAKRIVQVALFVAITLSFAWGTIGVGFSPSILVPAIGFVALLLTVAYTFIVWDRIPFVAANLDTALNGIRANLGLLLVAFFFQALGLLWSVYFVFVLVGVYDSILVGDITFESVNMDKAKIAIYSGLGLSYYWTIHVLMNIVQATVSALIGKWWYTRDGDTSSQCSDLSSSAFRSMFYGIGSICYGSLFVGPARMLHQLSAFFRPNGGGSSSLLCLHECLFCIQSCLTSCVDNFSDRYSPWSFTYIGLYGYGLVDAGQNAADLFEKRGWTTIVSDDLAANVLFMTSLVIGGVTGLFADLIEGTETLTLSTMGKPGLVSFGLGFAVGLVASSLLFGVITSAVNSVIVCFAASPVDFEQNHPTLSREMRSAWREVWPGCMDVVDMRVAVASYLDPAMSERNPEQAPLMP</sequence>
<dbReference type="Proteomes" id="UP001295423">
    <property type="component" value="Unassembled WGS sequence"/>
</dbReference>
<dbReference type="GO" id="GO:0016020">
    <property type="term" value="C:membrane"/>
    <property type="evidence" value="ECO:0007669"/>
    <property type="project" value="UniProtKB-SubCell"/>
</dbReference>
<feature type="transmembrane region" description="Helical" evidence="7">
    <location>
        <begin position="728"/>
        <end position="761"/>
    </location>
</feature>
<dbReference type="AlphaFoldDB" id="A0AAD2G7U0"/>